<dbReference type="Proteomes" id="UP001159363">
    <property type="component" value="Chromosome 13"/>
</dbReference>
<evidence type="ECO:0000313" key="2">
    <source>
        <dbReference type="Proteomes" id="UP001159363"/>
    </source>
</evidence>
<comment type="caution">
    <text evidence="1">The sequence shown here is derived from an EMBL/GenBank/DDBJ whole genome shotgun (WGS) entry which is preliminary data.</text>
</comment>
<keyword evidence="2" id="KW-1185">Reference proteome</keyword>
<gene>
    <name evidence="1" type="ORF">PR048_030461</name>
</gene>
<protein>
    <submittedName>
        <fullName evidence="1">Uncharacterized protein</fullName>
    </submittedName>
</protein>
<organism evidence="1 2">
    <name type="scientific">Dryococelus australis</name>
    <dbReference type="NCBI Taxonomy" id="614101"/>
    <lineage>
        <taxon>Eukaryota</taxon>
        <taxon>Metazoa</taxon>
        <taxon>Ecdysozoa</taxon>
        <taxon>Arthropoda</taxon>
        <taxon>Hexapoda</taxon>
        <taxon>Insecta</taxon>
        <taxon>Pterygota</taxon>
        <taxon>Neoptera</taxon>
        <taxon>Polyneoptera</taxon>
        <taxon>Phasmatodea</taxon>
        <taxon>Verophasmatodea</taxon>
        <taxon>Anareolatae</taxon>
        <taxon>Phasmatidae</taxon>
        <taxon>Eurycanthinae</taxon>
        <taxon>Dryococelus</taxon>
    </lineage>
</organism>
<dbReference type="EMBL" id="JARBHB010000014">
    <property type="protein sequence ID" value="KAJ8868920.1"/>
    <property type="molecule type" value="Genomic_DNA"/>
</dbReference>
<name>A0ABQ9G922_9NEOP</name>
<accession>A0ABQ9G922</accession>
<evidence type="ECO:0000313" key="1">
    <source>
        <dbReference type="EMBL" id="KAJ8868920.1"/>
    </source>
</evidence>
<proteinExistence type="predicted"/>
<sequence>MLLNGVRSNAGIVPTVDRVYGAACVPGELTVRSPPISSRRLSRLKRELDDDMDTLSAIVMTARAYDLGESPSLPLGHCRLTLSRMAPREHNNTEARQPFIPPNSARSLVSTNAECEVCVHMCVCVCVLAGVPHRWSTTIMHVLPPSANAHTIQFIVNGSRPDPQLTLAILRAVTGGDVRINSIRPYDLRRLELSELYERQQQLPERWVARLLWLRLACSPPAKAILVQSPTGSLPDVRMWDSCWTMPLVGFFFSGISLFPRPFIPAPLHTHLDVNPFVLPIAKHDLAPFGILASHQGEPSSILGRVPRFSQMTMPLFGRFSRGSPVFPTPSFRHSSIFILIALIVSQDLAVKRRLNLFTHLRSQLSASIVEATVLYDGKATVDISELQRLLQNNVTATHIMEPGGNVGEQRIGRAPTNARCWREGNHVTLLALYIPN</sequence>
<reference evidence="1 2" key="1">
    <citation type="submission" date="2023-02" db="EMBL/GenBank/DDBJ databases">
        <title>LHISI_Scaffold_Assembly.</title>
        <authorList>
            <person name="Stuart O.P."/>
            <person name="Cleave R."/>
            <person name="Magrath M.J.L."/>
            <person name="Mikheyev A.S."/>
        </authorList>
    </citation>
    <scope>NUCLEOTIDE SEQUENCE [LARGE SCALE GENOMIC DNA]</scope>
    <source>
        <strain evidence="1">Daus_M_001</strain>
        <tissue evidence="1">Leg muscle</tissue>
    </source>
</reference>